<gene>
    <name evidence="1" type="ORF">Mgra_00007492</name>
</gene>
<evidence type="ECO:0000313" key="1">
    <source>
        <dbReference type="EMBL" id="KAF7633129.1"/>
    </source>
</evidence>
<sequence>MNKYYVCTYYILTYVHIFNYYKIIIMLKTHVNQIKGTQDQDLGKNPRPKLTKADEEEIELKIYDGNFKNISSLIGICAEITKQKQSTGRQKLKLTSQ</sequence>
<organism evidence="1 2">
    <name type="scientific">Meloidogyne graminicola</name>
    <dbReference type="NCBI Taxonomy" id="189291"/>
    <lineage>
        <taxon>Eukaryota</taxon>
        <taxon>Metazoa</taxon>
        <taxon>Ecdysozoa</taxon>
        <taxon>Nematoda</taxon>
        <taxon>Chromadorea</taxon>
        <taxon>Rhabditida</taxon>
        <taxon>Tylenchina</taxon>
        <taxon>Tylenchomorpha</taxon>
        <taxon>Tylenchoidea</taxon>
        <taxon>Meloidogynidae</taxon>
        <taxon>Meloidogyninae</taxon>
        <taxon>Meloidogyne</taxon>
    </lineage>
</organism>
<name>A0A8S9ZIH9_9BILA</name>
<comment type="caution">
    <text evidence="1">The sequence shown here is derived from an EMBL/GenBank/DDBJ whole genome shotgun (WGS) entry which is preliminary data.</text>
</comment>
<reference evidence="1" key="1">
    <citation type="journal article" date="2020" name="Ecol. Evol.">
        <title>Genome structure and content of the rice root-knot nematode (Meloidogyne graminicola).</title>
        <authorList>
            <person name="Phan N.T."/>
            <person name="Danchin E.G.J."/>
            <person name="Klopp C."/>
            <person name="Perfus-Barbeoch L."/>
            <person name="Kozlowski D.K."/>
            <person name="Koutsovoulos G.D."/>
            <person name="Lopez-Roques C."/>
            <person name="Bouchez O."/>
            <person name="Zahm M."/>
            <person name="Besnard G."/>
            <person name="Bellafiore S."/>
        </authorList>
    </citation>
    <scope>NUCLEOTIDE SEQUENCE</scope>
    <source>
        <strain evidence="1">VN-18</strain>
    </source>
</reference>
<dbReference type="Proteomes" id="UP000605970">
    <property type="component" value="Unassembled WGS sequence"/>
</dbReference>
<evidence type="ECO:0000313" key="2">
    <source>
        <dbReference type="Proteomes" id="UP000605970"/>
    </source>
</evidence>
<accession>A0A8S9ZIH9</accession>
<dbReference type="AlphaFoldDB" id="A0A8S9ZIH9"/>
<protein>
    <submittedName>
        <fullName evidence="1">Uncharacterized protein</fullName>
    </submittedName>
</protein>
<proteinExistence type="predicted"/>
<keyword evidence="2" id="KW-1185">Reference proteome</keyword>
<dbReference type="EMBL" id="JABEBT010000084">
    <property type="protein sequence ID" value="KAF7633129.1"/>
    <property type="molecule type" value="Genomic_DNA"/>
</dbReference>